<evidence type="ECO:0008006" key="3">
    <source>
        <dbReference type="Google" id="ProtNLM"/>
    </source>
</evidence>
<dbReference type="EMBL" id="CP017078">
    <property type="protein sequence ID" value="AOR81169.1"/>
    <property type="molecule type" value="Genomic_DNA"/>
</dbReference>
<dbReference type="SUPFAM" id="SSF53335">
    <property type="entry name" value="S-adenosyl-L-methionine-dependent methyltransferases"/>
    <property type="match status" value="1"/>
</dbReference>
<evidence type="ECO:0000313" key="1">
    <source>
        <dbReference type="EMBL" id="AOR81169.1"/>
    </source>
</evidence>
<reference evidence="2" key="1">
    <citation type="journal article" date="2017" name="J. Biotechnol.">
        <title>Complete genome sequence of Novosphingobium resinovorum SA1, a versatile xenobiotic-degrading bacterium capable of utilizing sulfanilic acid.</title>
        <authorList>
            <person name="Hegedus B."/>
            <person name="Kos P.B."/>
            <person name="Balint B."/>
            <person name="Maroti G."/>
            <person name="Gan H.M."/>
            <person name="Perei K."/>
            <person name="Rakhely G."/>
        </authorList>
    </citation>
    <scope>NUCLEOTIDE SEQUENCE [LARGE SCALE GENOMIC DNA]</scope>
    <source>
        <strain evidence="2">SA1</strain>
    </source>
</reference>
<dbReference type="Proteomes" id="UP000094626">
    <property type="component" value="Plasmid pSA3"/>
</dbReference>
<dbReference type="Gene3D" id="3.40.50.150">
    <property type="entry name" value="Vaccinia Virus protein VP39"/>
    <property type="match status" value="1"/>
</dbReference>
<name>A0A1D8AGE5_9SPHN</name>
<sequence length="229" mass="25548">MYPLLRKTVYLSGSEYADRKTAFATIFAENRWQSGESVSGSGSEVSATNMLTTALPNLLRDLKVGTLLDAPCGDLNWMRHLKLPDGMHYIGADIVPDLISKLQSEHGTDARQFQVIDFVDDVLPKADVWLCRHVLFHLSFADITKALHNFAKSDIQYLIVDNVDGLKNVADIQSGGFRLANLRAAPFNLPKPMTRIANSNPPNPPEYLNVWTRDQVAKALEREAPDRVD</sequence>
<geneLocation type="plasmid" evidence="1 2">
    <name>pSA3</name>
</geneLocation>
<proteinExistence type="predicted"/>
<dbReference type="KEGG" id="nre:BES08_30300"/>
<organism evidence="1 2">
    <name type="scientific">Novosphingobium resinovorum</name>
    <dbReference type="NCBI Taxonomy" id="158500"/>
    <lineage>
        <taxon>Bacteria</taxon>
        <taxon>Pseudomonadati</taxon>
        <taxon>Pseudomonadota</taxon>
        <taxon>Alphaproteobacteria</taxon>
        <taxon>Sphingomonadales</taxon>
        <taxon>Sphingomonadaceae</taxon>
        <taxon>Novosphingobium</taxon>
    </lineage>
</organism>
<accession>A0A1D8AGE5</accession>
<keyword evidence="1" id="KW-0614">Plasmid</keyword>
<dbReference type="AlphaFoldDB" id="A0A1D8AGE5"/>
<dbReference type="InterPro" id="IPR029063">
    <property type="entry name" value="SAM-dependent_MTases_sf"/>
</dbReference>
<protein>
    <recommendedName>
        <fullName evidence="3">Methyltransferase domain-containing protein</fullName>
    </recommendedName>
</protein>
<evidence type="ECO:0000313" key="2">
    <source>
        <dbReference type="Proteomes" id="UP000094626"/>
    </source>
</evidence>
<keyword evidence="2" id="KW-1185">Reference proteome</keyword>
<gene>
    <name evidence="1" type="ORF">BES08_30300</name>
</gene>